<dbReference type="EMBL" id="CP045891">
    <property type="protein sequence ID" value="QQP57408.1"/>
    <property type="molecule type" value="Genomic_DNA"/>
</dbReference>
<feature type="non-terminal residue" evidence="1">
    <location>
        <position position="1"/>
    </location>
</feature>
<evidence type="ECO:0000313" key="2">
    <source>
        <dbReference type="Proteomes" id="UP000595437"/>
    </source>
</evidence>
<gene>
    <name evidence="1" type="ORF">FKW44_002385</name>
</gene>
<organism evidence="1 2">
    <name type="scientific">Caligus rogercresseyi</name>
    <name type="common">Sea louse</name>
    <dbReference type="NCBI Taxonomy" id="217165"/>
    <lineage>
        <taxon>Eukaryota</taxon>
        <taxon>Metazoa</taxon>
        <taxon>Ecdysozoa</taxon>
        <taxon>Arthropoda</taxon>
        <taxon>Crustacea</taxon>
        <taxon>Multicrustacea</taxon>
        <taxon>Hexanauplia</taxon>
        <taxon>Copepoda</taxon>
        <taxon>Siphonostomatoida</taxon>
        <taxon>Caligidae</taxon>
        <taxon>Caligus</taxon>
    </lineage>
</organism>
<evidence type="ECO:0000313" key="1">
    <source>
        <dbReference type="EMBL" id="QQP57408.1"/>
    </source>
</evidence>
<proteinExistence type="predicted"/>
<protein>
    <submittedName>
        <fullName evidence="1">Uncharacterized protein</fullName>
    </submittedName>
</protein>
<feature type="non-terminal residue" evidence="1">
    <location>
        <position position="54"/>
    </location>
</feature>
<dbReference type="AlphaFoldDB" id="A0A7T8QWA8"/>
<keyword evidence="2" id="KW-1185">Reference proteome</keyword>
<accession>A0A7T8QWA8</accession>
<reference evidence="2" key="1">
    <citation type="submission" date="2021-01" db="EMBL/GenBank/DDBJ databases">
        <title>Caligus Genome Assembly.</title>
        <authorList>
            <person name="Gallardo-Escarate C."/>
        </authorList>
    </citation>
    <scope>NUCLEOTIDE SEQUENCE [LARGE SCALE GENOMIC DNA]</scope>
</reference>
<dbReference type="Proteomes" id="UP000595437">
    <property type="component" value="Chromosome 2"/>
</dbReference>
<name>A0A7T8QWA8_CALRO</name>
<sequence length="54" mass="6403">HYLLGPQLTKCMISYPKTTWHRFNNLKQHEIHLKDCFLMGTAHVLMLPRIPETV</sequence>